<evidence type="ECO:0000313" key="3">
    <source>
        <dbReference type="Proteomes" id="UP001150538"/>
    </source>
</evidence>
<proteinExistence type="predicted"/>
<feature type="signal peptide" evidence="1">
    <location>
        <begin position="1"/>
        <end position="22"/>
    </location>
</feature>
<dbReference type="EMBL" id="JANBPU010000101">
    <property type="protein sequence ID" value="KAJ1916488.1"/>
    <property type="molecule type" value="Genomic_DNA"/>
</dbReference>
<evidence type="ECO:0000313" key="2">
    <source>
        <dbReference type="EMBL" id="KAJ1916488.1"/>
    </source>
</evidence>
<protein>
    <submittedName>
        <fullName evidence="2">Uncharacterized protein</fullName>
    </submittedName>
</protein>
<feature type="chain" id="PRO_5040986249" evidence="1">
    <location>
        <begin position="23"/>
        <end position="62"/>
    </location>
</feature>
<name>A0A9W7ZTU8_9FUNG</name>
<keyword evidence="3" id="KW-1185">Reference proteome</keyword>
<dbReference type="AlphaFoldDB" id="A0A9W7ZTU8"/>
<gene>
    <name evidence="2" type="ORF">H4219_003754</name>
</gene>
<sequence>MSIFNVWLLGLLIKCPIEHCPGKPGKCPDDTRGGIFADHTPHKGSPSRSRYYARICLGADAH</sequence>
<reference evidence="2" key="1">
    <citation type="submission" date="2022-07" db="EMBL/GenBank/DDBJ databases">
        <title>Phylogenomic reconstructions and comparative analyses of Kickxellomycotina fungi.</title>
        <authorList>
            <person name="Reynolds N.K."/>
            <person name="Stajich J.E."/>
            <person name="Barry K."/>
            <person name="Grigoriev I.V."/>
            <person name="Crous P."/>
            <person name="Smith M.E."/>
        </authorList>
    </citation>
    <scope>NUCLEOTIDE SEQUENCE</scope>
    <source>
        <strain evidence="2">NBRC 100468</strain>
    </source>
</reference>
<accession>A0A9W7ZTU8</accession>
<evidence type="ECO:0000256" key="1">
    <source>
        <dbReference type="SAM" id="SignalP"/>
    </source>
</evidence>
<dbReference type="Proteomes" id="UP001150538">
    <property type="component" value="Unassembled WGS sequence"/>
</dbReference>
<comment type="caution">
    <text evidence="2">The sequence shown here is derived from an EMBL/GenBank/DDBJ whole genome shotgun (WGS) entry which is preliminary data.</text>
</comment>
<keyword evidence="1" id="KW-0732">Signal</keyword>
<organism evidence="2 3">
    <name type="scientific">Mycoemilia scoparia</name>
    <dbReference type="NCBI Taxonomy" id="417184"/>
    <lineage>
        <taxon>Eukaryota</taxon>
        <taxon>Fungi</taxon>
        <taxon>Fungi incertae sedis</taxon>
        <taxon>Zoopagomycota</taxon>
        <taxon>Kickxellomycotina</taxon>
        <taxon>Kickxellomycetes</taxon>
        <taxon>Kickxellales</taxon>
        <taxon>Kickxellaceae</taxon>
        <taxon>Mycoemilia</taxon>
    </lineage>
</organism>